<proteinExistence type="predicted"/>
<dbReference type="Proteomes" id="UP000266327">
    <property type="component" value="Unassembled WGS sequence"/>
</dbReference>
<accession>A0A3A3FWH0</accession>
<gene>
    <name evidence="1" type="ORF">D3878_02390</name>
</gene>
<dbReference type="EMBL" id="QYUQ01000002">
    <property type="protein sequence ID" value="RJG00563.1"/>
    <property type="molecule type" value="Genomic_DNA"/>
</dbReference>
<evidence type="ECO:0000313" key="2">
    <source>
        <dbReference type="Proteomes" id="UP000266327"/>
    </source>
</evidence>
<organism evidence="1 2">
    <name type="scientific">Noviherbaspirillum sedimenti</name>
    <dbReference type="NCBI Taxonomy" id="2320865"/>
    <lineage>
        <taxon>Bacteria</taxon>
        <taxon>Pseudomonadati</taxon>
        <taxon>Pseudomonadota</taxon>
        <taxon>Betaproteobacteria</taxon>
        <taxon>Burkholderiales</taxon>
        <taxon>Oxalobacteraceae</taxon>
        <taxon>Noviherbaspirillum</taxon>
    </lineage>
</organism>
<keyword evidence="2" id="KW-1185">Reference proteome</keyword>
<sequence length="118" mass="12833">MKTLLSQSVVTLLVVAVALAAYDRLVVRADKSIGVVDVGQVYRLKEAEFTQLVTKSASDEERQQALTMAQRFAQQLPLALEELSRDCACLVLVRSAVAGSPPHALDLTMLLQRKVGLP</sequence>
<dbReference type="OrthoDB" id="8812451at2"/>
<protein>
    <submittedName>
        <fullName evidence="1">Uncharacterized protein</fullName>
    </submittedName>
</protein>
<dbReference type="RefSeq" id="WP_119784018.1">
    <property type="nucleotide sequence ID" value="NZ_QYUQ01000002.1"/>
</dbReference>
<reference evidence="2" key="1">
    <citation type="submission" date="2018-09" db="EMBL/GenBank/DDBJ databases">
        <authorList>
            <person name="Zhu H."/>
        </authorList>
    </citation>
    <scope>NUCLEOTIDE SEQUENCE [LARGE SCALE GENOMIC DNA]</scope>
    <source>
        <strain evidence="2">K1S02-23</strain>
    </source>
</reference>
<dbReference type="AlphaFoldDB" id="A0A3A3FWH0"/>
<name>A0A3A3FWH0_9BURK</name>
<evidence type="ECO:0000313" key="1">
    <source>
        <dbReference type="EMBL" id="RJG00563.1"/>
    </source>
</evidence>
<comment type="caution">
    <text evidence="1">The sequence shown here is derived from an EMBL/GenBank/DDBJ whole genome shotgun (WGS) entry which is preliminary data.</text>
</comment>